<organism evidence="7 8">
    <name type="scientific">Candidatus Collierbacteria bacterium RIFOXYB1_FULL_49_13</name>
    <dbReference type="NCBI Taxonomy" id="1817728"/>
    <lineage>
        <taxon>Bacteria</taxon>
        <taxon>Candidatus Collieribacteriota</taxon>
    </lineage>
</organism>
<dbReference type="NCBIfam" id="TIGR01071">
    <property type="entry name" value="rplO_bact"/>
    <property type="match status" value="1"/>
</dbReference>
<dbReference type="AlphaFoldDB" id="A0A1F5FHQ9"/>
<keyword evidence="4" id="KW-0694">RNA-binding</keyword>
<dbReference type="SUPFAM" id="SSF52080">
    <property type="entry name" value="Ribosomal proteins L15p and L18e"/>
    <property type="match status" value="1"/>
</dbReference>
<evidence type="ECO:0000256" key="1">
    <source>
        <dbReference type="ARBA" id="ARBA00007320"/>
    </source>
</evidence>
<comment type="caution">
    <text evidence="7">The sequence shown here is derived from an EMBL/GenBank/DDBJ whole genome shotgun (WGS) entry which is preliminary data.</text>
</comment>
<feature type="compositionally biased region" description="Polar residues" evidence="5">
    <location>
        <begin position="28"/>
        <end position="40"/>
    </location>
</feature>
<dbReference type="Proteomes" id="UP000176682">
    <property type="component" value="Unassembled WGS sequence"/>
</dbReference>
<dbReference type="Pfam" id="PF00828">
    <property type="entry name" value="Ribosomal_L27A"/>
    <property type="match status" value="1"/>
</dbReference>
<dbReference type="GO" id="GO:0003735">
    <property type="term" value="F:structural constituent of ribosome"/>
    <property type="evidence" value="ECO:0007669"/>
    <property type="project" value="InterPro"/>
</dbReference>
<keyword evidence="4" id="KW-0699">rRNA-binding</keyword>
<dbReference type="PANTHER" id="PTHR12934:SF11">
    <property type="entry name" value="LARGE RIBOSOMAL SUBUNIT PROTEIN UL15M"/>
    <property type="match status" value="1"/>
</dbReference>
<feature type="region of interest" description="Disordered" evidence="5">
    <location>
        <begin position="1"/>
        <end position="43"/>
    </location>
</feature>
<comment type="function">
    <text evidence="4">Binds to the 23S rRNA.</text>
</comment>
<keyword evidence="3 4" id="KW-0687">Ribonucleoprotein</keyword>
<evidence type="ECO:0000256" key="5">
    <source>
        <dbReference type="SAM" id="MobiDB-lite"/>
    </source>
</evidence>
<sequence>MNLALLPKTTIRPKKRLGRGYGSGKGGHTSSRGQKGQNTRGKMPVWFEGGQLPLIRRTPFIKGKFRFKPLTDKPLTVQITSLNRFADGAVVDKESLVKILKINSVKLASRGVKIVGVGALEKKLTIHLPTSRGAAKAIEKAGGKVQA</sequence>
<dbReference type="InterPro" id="IPR036227">
    <property type="entry name" value="Ribosomal_uL15/eL18_sf"/>
</dbReference>
<keyword evidence="2 4" id="KW-0689">Ribosomal protein</keyword>
<comment type="similarity">
    <text evidence="1 4">Belongs to the universal ribosomal protein uL15 family.</text>
</comment>
<reference evidence="7 8" key="1">
    <citation type="journal article" date="2016" name="Nat. Commun.">
        <title>Thousands of microbial genomes shed light on interconnected biogeochemical processes in an aquifer system.</title>
        <authorList>
            <person name="Anantharaman K."/>
            <person name="Brown C.T."/>
            <person name="Hug L.A."/>
            <person name="Sharon I."/>
            <person name="Castelle C.J."/>
            <person name="Probst A.J."/>
            <person name="Thomas B.C."/>
            <person name="Singh A."/>
            <person name="Wilkins M.J."/>
            <person name="Karaoz U."/>
            <person name="Brodie E.L."/>
            <person name="Williams K.H."/>
            <person name="Hubbard S.S."/>
            <person name="Banfield J.F."/>
        </authorList>
    </citation>
    <scope>NUCLEOTIDE SEQUENCE [LARGE SCALE GENOMIC DNA]</scope>
</reference>
<evidence type="ECO:0000256" key="2">
    <source>
        <dbReference type="ARBA" id="ARBA00022980"/>
    </source>
</evidence>
<dbReference type="HAMAP" id="MF_01341">
    <property type="entry name" value="Ribosomal_uL15"/>
    <property type="match status" value="1"/>
</dbReference>
<dbReference type="InterPro" id="IPR021131">
    <property type="entry name" value="Ribosomal_uL15/eL18"/>
</dbReference>
<dbReference type="Gene3D" id="3.100.10.10">
    <property type="match status" value="1"/>
</dbReference>
<feature type="domain" description="Large ribosomal subunit protein uL15/eL18" evidence="6">
    <location>
        <begin position="77"/>
        <end position="146"/>
    </location>
</feature>
<evidence type="ECO:0000313" key="7">
    <source>
        <dbReference type="EMBL" id="OGD79122.1"/>
    </source>
</evidence>
<evidence type="ECO:0000313" key="8">
    <source>
        <dbReference type="Proteomes" id="UP000176682"/>
    </source>
</evidence>
<gene>
    <name evidence="4" type="primary">rplO</name>
    <name evidence="7" type="ORF">A2368_00980</name>
</gene>
<proteinExistence type="inferred from homology"/>
<evidence type="ECO:0000256" key="4">
    <source>
        <dbReference type="HAMAP-Rule" id="MF_01341"/>
    </source>
</evidence>
<protein>
    <recommendedName>
        <fullName evidence="4">Large ribosomal subunit protein uL15</fullName>
    </recommendedName>
</protein>
<evidence type="ECO:0000259" key="6">
    <source>
        <dbReference type="Pfam" id="PF00828"/>
    </source>
</evidence>
<dbReference type="EMBL" id="MFAM01000026">
    <property type="protein sequence ID" value="OGD79122.1"/>
    <property type="molecule type" value="Genomic_DNA"/>
</dbReference>
<dbReference type="InterPro" id="IPR030878">
    <property type="entry name" value="Ribosomal_uL15"/>
</dbReference>
<evidence type="ECO:0000256" key="3">
    <source>
        <dbReference type="ARBA" id="ARBA00023274"/>
    </source>
</evidence>
<dbReference type="GO" id="GO:0006412">
    <property type="term" value="P:translation"/>
    <property type="evidence" value="ECO:0007669"/>
    <property type="project" value="UniProtKB-UniRule"/>
</dbReference>
<accession>A0A1F5FHQ9</accession>
<dbReference type="PANTHER" id="PTHR12934">
    <property type="entry name" value="50S RIBOSOMAL PROTEIN L15"/>
    <property type="match status" value="1"/>
</dbReference>
<dbReference type="GO" id="GO:0019843">
    <property type="term" value="F:rRNA binding"/>
    <property type="evidence" value="ECO:0007669"/>
    <property type="project" value="UniProtKB-UniRule"/>
</dbReference>
<dbReference type="GO" id="GO:0015934">
    <property type="term" value="C:large ribosomal subunit"/>
    <property type="evidence" value="ECO:0007669"/>
    <property type="project" value="InterPro"/>
</dbReference>
<dbReference type="InterPro" id="IPR005749">
    <property type="entry name" value="Ribosomal_uL15_bac-type"/>
</dbReference>
<comment type="subunit">
    <text evidence="4">Part of the 50S ribosomal subunit.</text>
</comment>
<name>A0A1F5FHQ9_9BACT</name>